<dbReference type="EMBL" id="FOAA01000010">
    <property type="protein sequence ID" value="SEL16647.1"/>
    <property type="molecule type" value="Genomic_DNA"/>
</dbReference>
<dbReference type="STRING" id="1396821.SAMN05444515_110108"/>
<proteinExistence type="predicted"/>
<sequence length="127" mass="14228">MANSMRRSIASSPRPTHELLVPGLSDLNEPYARDFVGMTTIPISIDELEATRVRLIADIRGRLCDNIVQFLLSLHDGEPDFGTIGLPQAQTLPAVRWKLFNLKKLAHENAAKHAAQRVELENLFRNS</sequence>
<name>A0A1H7N178_9GAMM</name>
<accession>A0A1H7N178</accession>
<gene>
    <name evidence="1" type="ORF">SAMN05444515_110108</name>
</gene>
<evidence type="ECO:0000313" key="2">
    <source>
        <dbReference type="Proteomes" id="UP000199256"/>
    </source>
</evidence>
<reference evidence="2" key="1">
    <citation type="submission" date="2016-10" db="EMBL/GenBank/DDBJ databases">
        <authorList>
            <person name="Varghese N."/>
            <person name="Submissions S."/>
        </authorList>
    </citation>
    <scope>NUCLEOTIDE SEQUENCE [LARGE SCALE GENOMIC DNA]</scope>
    <source>
        <strain evidence="2">DSM 241</strain>
    </source>
</reference>
<organism evidence="1 2">
    <name type="scientific">Ectothiorhodospira marina</name>
    <dbReference type="NCBI Taxonomy" id="1396821"/>
    <lineage>
        <taxon>Bacteria</taxon>
        <taxon>Pseudomonadati</taxon>
        <taxon>Pseudomonadota</taxon>
        <taxon>Gammaproteobacteria</taxon>
        <taxon>Chromatiales</taxon>
        <taxon>Ectothiorhodospiraceae</taxon>
        <taxon>Ectothiorhodospira</taxon>
    </lineage>
</organism>
<evidence type="ECO:0000313" key="1">
    <source>
        <dbReference type="EMBL" id="SEL16647.1"/>
    </source>
</evidence>
<dbReference type="Proteomes" id="UP000199256">
    <property type="component" value="Unassembled WGS sequence"/>
</dbReference>
<keyword evidence="2" id="KW-1185">Reference proteome</keyword>
<dbReference type="AlphaFoldDB" id="A0A1H7N178"/>
<dbReference type="RefSeq" id="WP_245740770.1">
    <property type="nucleotide sequence ID" value="NZ_FOAA01000010.1"/>
</dbReference>
<protein>
    <submittedName>
        <fullName evidence="1">Uncharacterized protein</fullName>
    </submittedName>
</protein>